<proteinExistence type="predicted"/>
<feature type="region of interest" description="Disordered" evidence="1">
    <location>
        <begin position="1"/>
        <end position="25"/>
    </location>
</feature>
<protein>
    <submittedName>
        <fullName evidence="2">Uncharacterized protein</fullName>
    </submittedName>
</protein>
<accession>A0A8H5HBC6</accession>
<keyword evidence="3" id="KW-1185">Reference proteome</keyword>
<evidence type="ECO:0000256" key="1">
    <source>
        <dbReference type="SAM" id="MobiDB-lite"/>
    </source>
</evidence>
<comment type="caution">
    <text evidence="2">The sequence shown here is derived from an EMBL/GenBank/DDBJ whole genome shotgun (WGS) entry which is preliminary data.</text>
</comment>
<name>A0A8H5HBC6_9AGAR</name>
<dbReference type="Proteomes" id="UP000565441">
    <property type="component" value="Unassembled WGS sequence"/>
</dbReference>
<evidence type="ECO:0000313" key="2">
    <source>
        <dbReference type="EMBL" id="KAF5380401.1"/>
    </source>
</evidence>
<organism evidence="2 3">
    <name type="scientific">Tricholomella constricta</name>
    <dbReference type="NCBI Taxonomy" id="117010"/>
    <lineage>
        <taxon>Eukaryota</taxon>
        <taxon>Fungi</taxon>
        <taxon>Dikarya</taxon>
        <taxon>Basidiomycota</taxon>
        <taxon>Agaricomycotina</taxon>
        <taxon>Agaricomycetes</taxon>
        <taxon>Agaricomycetidae</taxon>
        <taxon>Agaricales</taxon>
        <taxon>Tricholomatineae</taxon>
        <taxon>Lyophyllaceae</taxon>
        <taxon>Tricholomella</taxon>
    </lineage>
</organism>
<dbReference type="OrthoDB" id="3197787at2759"/>
<evidence type="ECO:0000313" key="3">
    <source>
        <dbReference type="Proteomes" id="UP000565441"/>
    </source>
</evidence>
<sequence>MAPHVENPLQSPTAPTHRRRPLPPNYIGADPYDLIGKVLRRARQSAQHPAVTFEFSDNTSFQILVDGYDPMYPGIPKVLDMDSDLQALFNSGQPLDLPIIGCTFITLLDLAFEAKQNHASDLRWEQQHRGIALKFAEDIPRWRCVGSTMEERDSTGIAALKGTFEPQ</sequence>
<reference evidence="2 3" key="1">
    <citation type="journal article" date="2020" name="ISME J.">
        <title>Uncovering the hidden diversity of litter-decomposition mechanisms in mushroom-forming fungi.</title>
        <authorList>
            <person name="Floudas D."/>
            <person name="Bentzer J."/>
            <person name="Ahren D."/>
            <person name="Johansson T."/>
            <person name="Persson P."/>
            <person name="Tunlid A."/>
        </authorList>
    </citation>
    <scope>NUCLEOTIDE SEQUENCE [LARGE SCALE GENOMIC DNA]</scope>
    <source>
        <strain evidence="2 3">CBS 661.87</strain>
    </source>
</reference>
<gene>
    <name evidence="2" type="ORF">D9615_004602</name>
</gene>
<dbReference type="EMBL" id="JAACJP010000013">
    <property type="protein sequence ID" value="KAF5380401.1"/>
    <property type="molecule type" value="Genomic_DNA"/>
</dbReference>
<dbReference type="AlphaFoldDB" id="A0A8H5HBC6"/>